<dbReference type="RefSeq" id="WP_145631623.1">
    <property type="nucleotide sequence ID" value="NZ_VIWP01000001.1"/>
</dbReference>
<feature type="compositionally biased region" description="Polar residues" evidence="1">
    <location>
        <begin position="260"/>
        <end position="273"/>
    </location>
</feature>
<dbReference type="PROSITE" id="PS50244">
    <property type="entry name" value="S5A_REDUCTASE"/>
    <property type="match status" value="1"/>
</dbReference>
<dbReference type="Proteomes" id="UP000320653">
    <property type="component" value="Unassembled WGS sequence"/>
</dbReference>
<evidence type="ECO:0000256" key="1">
    <source>
        <dbReference type="SAM" id="MobiDB-lite"/>
    </source>
</evidence>
<sequence>MDFINLVSIAVGLFVAMTAAWAIQRMTGASGWIDTIWSLAVGIGGIAAALLADGAFERRMMVLVLVALWSLRLTGHIGARTRGAGEDPRYAKLIEEWGNKASLRLFLFLQIQAVAAFVLVLALYAAATNTAPWPAFLDLICLVIAIVALSGEATADLQLSRFRKTPQAKTEVCETGLWAYSRHPNYFFEWLFWCAWPLAALPSPVWAIVSLLAPIMMYWLLVHVSGIPPLEEHMLKSRGEKFRALQGRVNAFFPGPRKSSPITQGPITPGAST</sequence>
<dbReference type="PANTHER" id="PTHR32251:SF17">
    <property type="entry name" value="STEROID 5-ALPHA REDUCTASE C-TERMINAL DOMAIN-CONTAINING PROTEIN"/>
    <property type="match status" value="1"/>
</dbReference>
<dbReference type="GO" id="GO:0016020">
    <property type="term" value="C:membrane"/>
    <property type="evidence" value="ECO:0007669"/>
    <property type="project" value="TreeGrafter"/>
</dbReference>
<evidence type="ECO:0000313" key="3">
    <source>
        <dbReference type="EMBL" id="TWF58473.1"/>
    </source>
</evidence>
<accession>A0A561R782</accession>
<evidence type="ECO:0000256" key="2">
    <source>
        <dbReference type="SAM" id="Phobius"/>
    </source>
</evidence>
<dbReference type="AlphaFoldDB" id="A0A561R782"/>
<dbReference type="InterPro" id="IPR010721">
    <property type="entry name" value="UstE-like"/>
</dbReference>
<feature type="transmembrane region" description="Helical" evidence="2">
    <location>
        <begin position="32"/>
        <end position="52"/>
    </location>
</feature>
<dbReference type="EMBL" id="VIWP01000001">
    <property type="protein sequence ID" value="TWF58473.1"/>
    <property type="molecule type" value="Genomic_DNA"/>
</dbReference>
<dbReference type="Pfam" id="PF06966">
    <property type="entry name" value="DUF1295"/>
    <property type="match status" value="1"/>
</dbReference>
<keyword evidence="2" id="KW-0472">Membrane</keyword>
<reference evidence="3 4" key="1">
    <citation type="submission" date="2019-06" db="EMBL/GenBank/DDBJ databases">
        <title>Sorghum-associated microbial communities from plants grown in Nebraska, USA.</title>
        <authorList>
            <person name="Schachtman D."/>
        </authorList>
    </citation>
    <scope>NUCLEOTIDE SEQUENCE [LARGE SCALE GENOMIC DNA]</scope>
    <source>
        <strain evidence="3 4">1225</strain>
    </source>
</reference>
<feature type="region of interest" description="Disordered" evidence="1">
    <location>
        <begin position="254"/>
        <end position="273"/>
    </location>
</feature>
<evidence type="ECO:0000313" key="4">
    <source>
        <dbReference type="Proteomes" id="UP000320653"/>
    </source>
</evidence>
<dbReference type="OrthoDB" id="9779233at2"/>
<keyword evidence="2" id="KW-1133">Transmembrane helix</keyword>
<feature type="transmembrane region" description="Helical" evidence="2">
    <location>
        <begin position="133"/>
        <end position="155"/>
    </location>
</feature>
<keyword evidence="2" id="KW-0812">Transmembrane</keyword>
<feature type="transmembrane region" description="Helical" evidence="2">
    <location>
        <begin position="190"/>
        <end position="221"/>
    </location>
</feature>
<dbReference type="Gene3D" id="1.20.120.1630">
    <property type="match status" value="1"/>
</dbReference>
<proteinExistence type="predicted"/>
<feature type="transmembrane region" description="Helical" evidence="2">
    <location>
        <begin position="105"/>
        <end position="127"/>
    </location>
</feature>
<gene>
    <name evidence="3" type="ORF">FHW37_101277</name>
</gene>
<organism evidence="3 4">
    <name type="scientific">Neorhizobium alkalisoli</name>
    <dbReference type="NCBI Taxonomy" id="528178"/>
    <lineage>
        <taxon>Bacteria</taxon>
        <taxon>Pseudomonadati</taxon>
        <taxon>Pseudomonadota</taxon>
        <taxon>Alphaproteobacteria</taxon>
        <taxon>Hyphomicrobiales</taxon>
        <taxon>Rhizobiaceae</taxon>
        <taxon>Rhizobium/Agrobacterium group</taxon>
        <taxon>Neorhizobium</taxon>
    </lineage>
</organism>
<keyword evidence="4" id="KW-1185">Reference proteome</keyword>
<name>A0A561R782_9HYPH</name>
<comment type="caution">
    <text evidence="3">The sequence shown here is derived from an EMBL/GenBank/DDBJ whole genome shotgun (WGS) entry which is preliminary data.</text>
</comment>
<protein>
    <submittedName>
        <fullName evidence="3">Steroid 5-alpha reductase family enzyme</fullName>
    </submittedName>
</protein>
<dbReference type="PANTHER" id="PTHR32251">
    <property type="entry name" value="3-OXO-5-ALPHA-STEROID 4-DEHYDROGENASE"/>
    <property type="match status" value="1"/>
</dbReference>